<dbReference type="SUPFAM" id="SSF52540">
    <property type="entry name" value="P-loop containing nucleoside triphosphate hydrolases"/>
    <property type="match status" value="2"/>
</dbReference>
<organism evidence="8 9">
    <name type="scientific">Exophiala aquamarina CBS 119918</name>
    <dbReference type="NCBI Taxonomy" id="1182545"/>
    <lineage>
        <taxon>Eukaryota</taxon>
        <taxon>Fungi</taxon>
        <taxon>Dikarya</taxon>
        <taxon>Ascomycota</taxon>
        <taxon>Pezizomycotina</taxon>
        <taxon>Eurotiomycetes</taxon>
        <taxon>Chaetothyriomycetidae</taxon>
        <taxon>Chaetothyriales</taxon>
        <taxon>Herpotrichiellaceae</taxon>
        <taxon>Exophiala</taxon>
    </lineage>
</organism>
<dbReference type="RefSeq" id="XP_013262247.1">
    <property type="nucleotide sequence ID" value="XM_013406793.1"/>
</dbReference>
<dbReference type="GO" id="GO:0005634">
    <property type="term" value="C:nucleus"/>
    <property type="evidence" value="ECO:0007669"/>
    <property type="project" value="TreeGrafter"/>
</dbReference>
<dbReference type="SUPFAM" id="SSF53335">
    <property type="entry name" value="S-adenosyl-L-methionine-dependent methyltransferases"/>
    <property type="match status" value="1"/>
</dbReference>
<dbReference type="OrthoDB" id="423221at2759"/>
<dbReference type="InterPro" id="IPR014001">
    <property type="entry name" value="Helicase_ATP-bd"/>
</dbReference>
<feature type="domain" description="Helicase ATP-binding" evidence="7">
    <location>
        <begin position="1247"/>
        <end position="1670"/>
    </location>
</feature>
<dbReference type="Proteomes" id="UP000027920">
    <property type="component" value="Unassembled WGS sequence"/>
</dbReference>
<dbReference type="Pfam" id="PF00145">
    <property type="entry name" value="DNA_methylase"/>
    <property type="match status" value="1"/>
</dbReference>
<accession>A0A072PIT1</accession>
<proteinExistence type="predicted"/>
<dbReference type="InterPro" id="IPR029063">
    <property type="entry name" value="SAM-dependent_MTases_sf"/>
</dbReference>
<dbReference type="Gene3D" id="3.40.50.300">
    <property type="entry name" value="P-loop containing nucleotide triphosphate hydrolases"/>
    <property type="match status" value="1"/>
</dbReference>
<evidence type="ECO:0000259" key="7">
    <source>
        <dbReference type="SMART" id="SM00487"/>
    </source>
</evidence>
<dbReference type="InterPro" id="IPR001525">
    <property type="entry name" value="C5_MeTfrase"/>
</dbReference>
<comment type="caution">
    <text evidence="8">The sequence shown here is derived from an EMBL/GenBank/DDBJ whole genome shotgun (WGS) entry which is preliminary data.</text>
</comment>
<keyword evidence="9" id="KW-1185">Reference proteome</keyword>
<dbReference type="Pfam" id="PF00271">
    <property type="entry name" value="Helicase_C"/>
    <property type="match status" value="1"/>
</dbReference>
<evidence type="ECO:0000256" key="3">
    <source>
        <dbReference type="ARBA" id="ARBA00022741"/>
    </source>
</evidence>
<dbReference type="GO" id="GO:0016787">
    <property type="term" value="F:hydrolase activity"/>
    <property type="evidence" value="ECO:0007669"/>
    <property type="project" value="UniProtKB-KW"/>
</dbReference>
<keyword evidence="2" id="KW-0808">Transferase</keyword>
<evidence type="ECO:0000256" key="6">
    <source>
        <dbReference type="SAM" id="MobiDB-lite"/>
    </source>
</evidence>
<keyword evidence="5" id="KW-0067">ATP-binding</keyword>
<feature type="region of interest" description="Disordered" evidence="6">
    <location>
        <begin position="1"/>
        <end position="29"/>
    </location>
</feature>
<dbReference type="GO" id="GO:0005524">
    <property type="term" value="F:ATP binding"/>
    <property type="evidence" value="ECO:0007669"/>
    <property type="project" value="UniProtKB-KW"/>
</dbReference>
<feature type="region of interest" description="Disordered" evidence="6">
    <location>
        <begin position="1483"/>
        <end position="1527"/>
    </location>
</feature>
<keyword evidence="4" id="KW-0378">Hydrolase</keyword>
<dbReference type="PANTHER" id="PTHR45626:SF26">
    <property type="entry name" value="FAMILY HELICASE, PUTATIVE (AFU_ORTHOLOGUE AFUA_2G09120)-RELATED"/>
    <property type="match status" value="1"/>
</dbReference>
<reference evidence="8 9" key="1">
    <citation type="submission" date="2013-03" db="EMBL/GenBank/DDBJ databases">
        <title>The Genome Sequence of Exophiala aquamarina CBS 119918.</title>
        <authorList>
            <consortium name="The Broad Institute Genomics Platform"/>
            <person name="Cuomo C."/>
            <person name="de Hoog S."/>
            <person name="Gorbushina A."/>
            <person name="Walker B."/>
            <person name="Young S.K."/>
            <person name="Zeng Q."/>
            <person name="Gargeya S."/>
            <person name="Fitzgerald M."/>
            <person name="Haas B."/>
            <person name="Abouelleil A."/>
            <person name="Allen A.W."/>
            <person name="Alvarado L."/>
            <person name="Arachchi H.M."/>
            <person name="Berlin A.M."/>
            <person name="Chapman S.B."/>
            <person name="Gainer-Dewar J."/>
            <person name="Goldberg J."/>
            <person name="Griggs A."/>
            <person name="Gujja S."/>
            <person name="Hansen M."/>
            <person name="Howarth C."/>
            <person name="Imamovic A."/>
            <person name="Ireland A."/>
            <person name="Larimer J."/>
            <person name="McCowan C."/>
            <person name="Murphy C."/>
            <person name="Pearson M."/>
            <person name="Poon T.W."/>
            <person name="Priest M."/>
            <person name="Roberts A."/>
            <person name="Saif S."/>
            <person name="Shea T."/>
            <person name="Sisk P."/>
            <person name="Sykes S."/>
            <person name="Wortman J."/>
            <person name="Nusbaum C."/>
            <person name="Birren B."/>
        </authorList>
    </citation>
    <scope>NUCLEOTIDE SEQUENCE [LARGE SCALE GENOMIC DNA]</scope>
    <source>
        <strain evidence="8 9">CBS 119918</strain>
    </source>
</reference>
<dbReference type="InterPro" id="IPR038718">
    <property type="entry name" value="SNF2-like_sf"/>
</dbReference>
<keyword evidence="3" id="KW-0547">Nucleotide-binding</keyword>
<protein>
    <recommendedName>
        <fullName evidence="7">Helicase ATP-binding domain-containing protein</fullName>
    </recommendedName>
</protein>
<dbReference type="GO" id="GO:0008094">
    <property type="term" value="F:ATP-dependent activity, acting on DNA"/>
    <property type="evidence" value="ECO:0007669"/>
    <property type="project" value="TreeGrafter"/>
</dbReference>
<feature type="compositionally biased region" description="Polar residues" evidence="6">
    <location>
        <begin position="1493"/>
        <end position="1512"/>
    </location>
</feature>
<dbReference type="GO" id="GO:0032259">
    <property type="term" value="P:methylation"/>
    <property type="evidence" value="ECO:0007669"/>
    <property type="project" value="UniProtKB-KW"/>
</dbReference>
<sequence>MAPPAIEKLNPPPLAKPPKKPDRMYSQYITNPTTPRARTKLQTLRGDTENLEACKAVEDLIEDNSRETNYSNLKEALETRDVGALSTYKTLTAPATTSSLSRAVNNGLDIAQPPISDIQEIFLSITQKAMALGLKEAMEEFVEDGAGIRIVTMCSGTESPIIGMNMIQQSIQCQGEEHFKIRHLGSCEIEPYKQAFIERNFGPPVLLRDVTEFTGHKNDPDDVQKRPRTAYGAIAEIPKGAHILIAGSSCVDHSALNNHANKIDGESAQTLLGVADYADLYRPVLVLLENVAGADWEDQHVFWADRDYYFRALKIDSKNFYLPQTRERGYSVAIDMKRVQEFIEASDLCNPVSCGTDCENHDSDLCGVDCGSQPCNGIRNKRVRFLCEKFYKEWRKCMEELQQRASSPYTDFLLKEDDARLHAAKAMTENTKPSKQNNDWKKCQKRHTRARAEDFLGSKRPFTNREGNGRPKLHERYWGDWFVGRTIREQDVVDISVLRNASARGLDTRFKSRTIDITQNIDRDVDSRAWGLVGCVTPSGCLFETRRGGPVVGLEALALQGMPIDNLDLTKASLRQMQDLAGNAMTTTVITSSILSAFIASYTTFALPHTSHESLFRKYTDDYLNKDVEKVGALGYDFVDPEEFSKLKNSDHLVRLETPPTGNKWEAIIIAARKSQLLCQCENLGQHTNADIKYCRKCSYTCCVDCSTCPHDDFETLVLDHGDRGAADVFISSLTQYLPGIVKFSYDDNHFSAISKALNDYKVIDVLEEALEHELQFQGVKHGETWKAVYESQNARLELDFPRRMKGTLSHLGVLDVRPTWWLFAKCPAQAPVTDKIRTLLKHPIAKMCPGEDCFEGIWEFWDGFNKDIDINIKSVGPLTEAWEAKLGLQGNFYPKLKISKRVEVQAISSSYNTGKDTKALQQLDGTYKLLEKCPAPYGWLYVREKPGSSQDNSVFFYLNASPIGEPADDRMEFGTCAPSITSTDDRNLLLRLDEPYIPTVIESTTIPKSTKVQGSLAGRWTSFVAVKLERVDSSAELLIQPDSSAHTRLESCGNSSSTMFLVKMKTQQPLHNFPEGKAIKLQLENKPGALKDFKWIVSYASMIPELDNSWHQMSSSVHDARCFTCVPAPPTLSWVELELEDDKEKKQTKQKLIEDAAEAKCYEQDMKKRPVPVSAIIYCDGKEQCLLVQVAVFALMHRAAAELNSMGGDFLWEWRLRRLSPLAARPKFKSLKFHSNANMNPAASDLVPPLWSSQLKTLAWMMEKERAECTWNEVVLKETCIPSLGWCLEAKASRNPGVRGGVLADKVGAGKTRTTLELIRQDLQRLKQDDPKCFPHGGIGSHISTQATLILVPKNLIQQWTGEIINVMGKTPCLVLNNAEELEDATIDKFTSAEIILASLTLFEDEKYWEHHRMVACAPNVPEKAGRAFDEYLHDSLSNLATMIENSSDGTDEDAFWRGWREAKKSIGGFKRFSGVKTRASKKAEYKKARNTAATGGQKRTLSTTQSSANSPPRKKPKAVTAGLNGPAQAPLAANATTSSVARNEWVVISDQTFEKGEKADFDTAADIFEQNGTIIPVLHMFNFRRLVIDEFTYVQATSLAALLRMKATSRWLLSGTPPVHDYDAVNTIAKLLGTKLSAVDETNGVHGFVKGPKRDAKLKSLSEEFQEFQDVGSPAFLHHLYSRAQEFSDAFIRQDESSQAKKGKTHKLCDFSGNVSELLDYADVTQILETEDCRFNVKLDGRKLKDMAEDKIRQAVRQSRSGPRAALVCSMSDLATSQQFAGTSAVLDPQAIVRAEKDSILKNCDTLLRELQELWYCNEHAHDTKSTQSFTALLSNFENLAVLDLDPPVARLIDRLLSYAKSNPQMPASTLQLPKNVPKAAKVLKQTHQDRMKQAKIDQDAFKQLAPFYQAKEMDERTTKAERLIEAIVAGFRRVRFVEFAVAVNRGEELGTCSGCNSNVGAIDSVEVSGGCGHILTCPQCPIHTHAQDDCVDKYCSASVGHIWPSRFFSTDVVAARPVTNVSRMQKAIEIIEAIPGGEFALVFVQFANMAEQFTEACDNAGVAYADATSSKKASRTIEAFKEAVRKGRRGAAKVLLLQIDSEDAAGWNLQCANHVVFLAPFVGETEEEEWDTMVQAVGRAHRPGQGKWVVVYHIHGVDTIEAEMAEKVKGRFEDEV</sequence>
<evidence type="ECO:0000256" key="1">
    <source>
        <dbReference type="ARBA" id="ARBA00022603"/>
    </source>
</evidence>
<evidence type="ECO:0000256" key="2">
    <source>
        <dbReference type="ARBA" id="ARBA00022679"/>
    </source>
</evidence>
<dbReference type="GeneID" id="25279434"/>
<dbReference type="InterPro" id="IPR050628">
    <property type="entry name" value="SNF2_RAD54_helicase_TF"/>
</dbReference>
<dbReference type="GO" id="GO:0006281">
    <property type="term" value="P:DNA repair"/>
    <property type="evidence" value="ECO:0007669"/>
    <property type="project" value="TreeGrafter"/>
</dbReference>
<dbReference type="GO" id="GO:0008168">
    <property type="term" value="F:methyltransferase activity"/>
    <property type="evidence" value="ECO:0007669"/>
    <property type="project" value="UniProtKB-KW"/>
</dbReference>
<keyword evidence="1" id="KW-0489">Methyltransferase</keyword>
<evidence type="ECO:0000313" key="9">
    <source>
        <dbReference type="Proteomes" id="UP000027920"/>
    </source>
</evidence>
<evidence type="ECO:0000313" key="8">
    <source>
        <dbReference type="EMBL" id="KEF59657.1"/>
    </source>
</evidence>
<dbReference type="Gene3D" id="3.40.50.150">
    <property type="entry name" value="Vaccinia Virus protein VP39"/>
    <property type="match status" value="1"/>
</dbReference>
<dbReference type="SMART" id="SM00487">
    <property type="entry name" value="DEXDc"/>
    <property type="match status" value="1"/>
</dbReference>
<name>A0A072PIT1_9EURO</name>
<dbReference type="CDD" id="cd18793">
    <property type="entry name" value="SF2_C_SNF"/>
    <property type="match status" value="1"/>
</dbReference>
<dbReference type="VEuPathDB" id="FungiDB:A1O9_04503"/>
<dbReference type="Pfam" id="PF00176">
    <property type="entry name" value="SNF2-rel_dom"/>
    <property type="match status" value="1"/>
</dbReference>
<dbReference type="Gene3D" id="3.40.50.10810">
    <property type="entry name" value="Tandem AAA-ATPase domain"/>
    <property type="match status" value="1"/>
</dbReference>
<gene>
    <name evidence="8" type="ORF">A1O9_04503</name>
</gene>
<dbReference type="InterPro" id="IPR027417">
    <property type="entry name" value="P-loop_NTPase"/>
</dbReference>
<evidence type="ECO:0000256" key="4">
    <source>
        <dbReference type="ARBA" id="ARBA00022801"/>
    </source>
</evidence>
<evidence type="ECO:0000256" key="5">
    <source>
        <dbReference type="ARBA" id="ARBA00022840"/>
    </source>
</evidence>
<dbReference type="InterPro" id="IPR000330">
    <property type="entry name" value="SNF2_N"/>
</dbReference>
<dbReference type="InterPro" id="IPR049730">
    <property type="entry name" value="SNF2/RAD54-like_C"/>
</dbReference>
<dbReference type="HOGENOM" id="CLU_000796_0_0_1"/>
<dbReference type="InterPro" id="IPR001650">
    <property type="entry name" value="Helicase_C-like"/>
</dbReference>
<dbReference type="STRING" id="1182545.A0A072PIT1"/>
<dbReference type="PANTHER" id="PTHR45626">
    <property type="entry name" value="TRANSCRIPTION TERMINATION FACTOR 2-RELATED"/>
    <property type="match status" value="1"/>
</dbReference>
<dbReference type="EMBL" id="AMGV01000003">
    <property type="protein sequence ID" value="KEF59657.1"/>
    <property type="molecule type" value="Genomic_DNA"/>
</dbReference>